<reference evidence="2 3" key="1">
    <citation type="submission" date="2016-11" db="EMBL/GenBank/DDBJ databases">
        <authorList>
            <person name="Jaros S."/>
            <person name="Januszkiewicz K."/>
            <person name="Wedrychowicz H."/>
        </authorList>
    </citation>
    <scope>NUCLEOTIDE SEQUENCE [LARGE SCALE GENOMIC DNA]</scope>
    <source>
        <strain evidence="2 3">DSM 12906</strain>
    </source>
</reference>
<organism evidence="2 3">
    <name type="scientific">Tessaracoccus bendigoensis DSM 12906</name>
    <dbReference type="NCBI Taxonomy" id="1123357"/>
    <lineage>
        <taxon>Bacteria</taxon>
        <taxon>Bacillati</taxon>
        <taxon>Actinomycetota</taxon>
        <taxon>Actinomycetes</taxon>
        <taxon>Propionibacteriales</taxon>
        <taxon>Propionibacteriaceae</taxon>
        <taxon>Tessaracoccus</taxon>
    </lineage>
</organism>
<evidence type="ECO:0008006" key="4">
    <source>
        <dbReference type="Google" id="ProtNLM"/>
    </source>
</evidence>
<protein>
    <recommendedName>
        <fullName evidence="4">TrwC relaxase</fullName>
    </recommendedName>
</protein>
<dbReference type="STRING" id="1123357.SAMN02745244_00466"/>
<dbReference type="RefSeq" id="WP_073185947.1">
    <property type="nucleotide sequence ID" value="NZ_FQZG01000007.1"/>
</dbReference>
<accession>A0A1M6BKK4</accession>
<sequence>MLATAITASSERGKLSRVVTPTKKAADVAQHELGTPTASVAALVHAHGWRWNRDGVWTRLTPGDTDPETGRTYTGVPKASQLAPGEWVDLIQTRKNDTSLGLANRQLWIVQHVTDHGALWAVEAGSGRKREHTVSLPAAYVTEHTHLAYASTAYGVQGVTAPGSHTILSDAMSGAAVYVGMTRGKQEDQLHIIAENTADARQQFIDAVERDRADRGRTHATQQAAEAVWGLVDDGPVKIVNTEIAALTAQAEHAERRAALWEQAADTLAELREPQRYERDHAAGASDAATQQLERVRGEVAAPLTEQASAALAEWQAADTAQRAARDRLRTVGRFGKRRATKAHRTAQTLAHDAEQRLTSAWGEPPRWNEDNAAWVERVTRPRIDADPRVTEATVQQEPGSRAIAGRIDSSVVTYI</sequence>
<dbReference type="SUPFAM" id="SSF52540">
    <property type="entry name" value="P-loop containing nucleoside triphosphate hydrolases"/>
    <property type="match status" value="1"/>
</dbReference>
<keyword evidence="3" id="KW-1185">Reference proteome</keyword>
<dbReference type="AlphaFoldDB" id="A0A1M6BKK4"/>
<dbReference type="OrthoDB" id="4524286at2"/>
<proteinExistence type="predicted"/>
<evidence type="ECO:0000313" key="2">
    <source>
        <dbReference type="EMBL" id="SHI49259.1"/>
    </source>
</evidence>
<keyword evidence="1" id="KW-0175">Coiled coil</keyword>
<evidence type="ECO:0000256" key="1">
    <source>
        <dbReference type="SAM" id="Coils"/>
    </source>
</evidence>
<dbReference type="Proteomes" id="UP000184512">
    <property type="component" value="Unassembled WGS sequence"/>
</dbReference>
<evidence type="ECO:0000313" key="3">
    <source>
        <dbReference type="Proteomes" id="UP000184512"/>
    </source>
</evidence>
<dbReference type="EMBL" id="FQZG01000007">
    <property type="protein sequence ID" value="SHI49259.1"/>
    <property type="molecule type" value="Genomic_DNA"/>
</dbReference>
<dbReference type="InterPro" id="IPR027417">
    <property type="entry name" value="P-loop_NTPase"/>
</dbReference>
<name>A0A1M6BKK4_9ACTN</name>
<gene>
    <name evidence="2" type="ORF">SAMN02745244_00466</name>
</gene>
<feature type="coiled-coil region" evidence="1">
    <location>
        <begin position="237"/>
        <end position="264"/>
    </location>
</feature>